<organism evidence="1 2">
    <name type="scientific">Thioalkalivibrio nitratireducens (strain DSM 14787 / UNIQEM 213 / ALEN2)</name>
    <dbReference type="NCBI Taxonomy" id="1255043"/>
    <lineage>
        <taxon>Bacteria</taxon>
        <taxon>Pseudomonadati</taxon>
        <taxon>Pseudomonadota</taxon>
        <taxon>Gammaproteobacteria</taxon>
        <taxon>Chromatiales</taxon>
        <taxon>Ectothiorhodospiraceae</taxon>
        <taxon>Thioalkalivibrio</taxon>
    </lineage>
</organism>
<reference evidence="1" key="1">
    <citation type="submission" date="2015-12" db="EMBL/GenBank/DDBJ databases">
        <authorList>
            <person name="Tikhonova T.V."/>
            <person name="Pavlov A.R."/>
            <person name="Beletsky A.V."/>
            <person name="Mardanov A.V."/>
            <person name="Sorokin D.Y."/>
            <person name="Ravin N.V."/>
            <person name="Popov V.O."/>
        </authorList>
    </citation>
    <scope>NUCLEOTIDE SEQUENCE</scope>
    <source>
        <strain evidence="1">DSM 14787</strain>
    </source>
</reference>
<gene>
    <name evidence="1" type="ordered locus">TVNIR_2268</name>
</gene>
<dbReference type="EMBL" id="CP003989">
    <property type="protein sequence ID" value="AGA33922.1"/>
    <property type="molecule type" value="Genomic_DNA"/>
</dbReference>
<proteinExistence type="predicted"/>
<dbReference type="Proteomes" id="UP000010809">
    <property type="component" value="Chromosome"/>
</dbReference>
<sequence>MRVQGWDAEEVPRRWMQVLAGTASTPLIPPESRQTIAV</sequence>
<accession>L0DY47</accession>
<dbReference type="PATRIC" id="fig|1255043.3.peg.2288"/>
<dbReference type="AlphaFoldDB" id="L0DY47"/>
<dbReference type="KEGG" id="tni:TVNIR_2268"/>
<protein>
    <submittedName>
        <fullName evidence="1">Uncharacterized protein</fullName>
    </submittedName>
</protein>
<evidence type="ECO:0000313" key="1">
    <source>
        <dbReference type="EMBL" id="AGA33922.1"/>
    </source>
</evidence>
<name>L0DY47_THIND</name>
<keyword evidence="2" id="KW-1185">Reference proteome</keyword>
<evidence type="ECO:0000313" key="2">
    <source>
        <dbReference type="Proteomes" id="UP000010809"/>
    </source>
</evidence>
<dbReference type="HOGENOM" id="CLU_3334200_0_0_6"/>